<dbReference type="InterPro" id="IPR002563">
    <property type="entry name" value="Flavin_Rdtase-like_dom"/>
</dbReference>
<organism evidence="3 4">
    <name type="scientific">Ancylobacter tetraedralis</name>
    <dbReference type="NCBI Taxonomy" id="217068"/>
    <lineage>
        <taxon>Bacteria</taxon>
        <taxon>Pseudomonadati</taxon>
        <taxon>Pseudomonadota</taxon>
        <taxon>Alphaproteobacteria</taxon>
        <taxon>Hyphomicrobiales</taxon>
        <taxon>Xanthobacteraceae</taxon>
        <taxon>Ancylobacter</taxon>
    </lineage>
</organism>
<name>A0A839Z9P3_9HYPH</name>
<gene>
    <name evidence="3" type="ORF">FHS55_002044</name>
</gene>
<feature type="domain" description="Flavin reductase like" evidence="2">
    <location>
        <begin position="30"/>
        <end position="181"/>
    </location>
</feature>
<evidence type="ECO:0000256" key="1">
    <source>
        <dbReference type="ARBA" id="ARBA00023002"/>
    </source>
</evidence>
<dbReference type="Gene3D" id="2.30.110.10">
    <property type="entry name" value="Electron Transport, Fmn-binding Protein, Chain A"/>
    <property type="match status" value="1"/>
</dbReference>
<dbReference type="SMART" id="SM00903">
    <property type="entry name" value="Flavin_Reduct"/>
    <property type="match status" value="1"/>
</dbReference>
<dbReference type="Proteomes" id="UP000533469">
    <property type="component" value="Unassembled WGS sequence"/>
</dbReference>
<dbReference type="Pfam" id="PF01613">
    <property type="entry name" value="Flavin_Reduct"/>
    <property type="match status" value="1"/>
</dbReference>
<evidence type="ECO:0000313" key="4">
    <source>
        <dbReference type="Proteomes" id="UP000533469"/>
    </source>
</evidence>
<dbReference type="GO" id="GO:0006208">
    <property type="term" value="P:pyrimidine nucleobase catabolic process"/>
    <property type="evidence" value="ECO:0007669"/>
    <property type="project" value="TreeGrafter"/>
</dbReference>
<keyword evidence="4" id="KW-1185">Reference proteome</keyword>
<reference evidence="3 4" key="1">
    <citation type="submission" date="2020-08" db="EMBL/GenBank/DDBJ databases">
        <title>Genomic Encyclopedia of Type Strains, Phase IV (KMG-IV): sequencing the most valuable type-strain genomes for metagenomic binning, comparative biology and taxonomic classification.</title>
        <authorList>
            <person name="Goeker M."/>
        </authorList>
    </citation>
    <scope>NUCLEOTIDE SEQUENCE [LARGE SCALE GENOMIC DNA]</scope>
    <source>
        <strain evidence="3 4">DSM 5895</strain>
    </source>
</reference>
<keyword evidence="1" id="KW-0560">Oxidoreductase</keyword>
<comment type="caution">
    <text evidence="3">The sequence shown here is derived from an EMBL/GenBank/DDBJ whole genome shotgun (WGS) entry which is preliminary data.</text>
</comment>
<dbReference type="PANTHER" id="PTHR30466">
    <property type="entry name" value="FLAVIN REDUCTASE"/>
    <property type="match status" value="1"/>
</dbReference>
<dbReference type="InterPro" id="IPR050268">
    <property type="entry name" value="NADH-dep_flavin_reductase"/>
</dbReference>
<accession>A0A839Z9P3</accession>
<dbReference type="GO" id="GO:0042602">
    <property type="term" value="F:riboflavin reductase (NADPH) activity"/>
    <property type="evidence" value="ECO:0007669"/>
    <property type="project" value="TreeGrafter"/>
</dbReference>
<dbReference type="RefSeq" id="WP_343056110.1">
    <property type="nucleotide sequence ID" value="NZ_JACICD010000003.1"/>
</dbReference>
<protein>
    <submittedName>
        <fullName evidence="3">Flavin reductase (DIM6/NTAB) family NADH-FMN oxidoreductase RutF</fullName>
    </submittedName>
</protein>
<sequence>MDETTRQDAEHAAVHGAGGAVEAGLYREAMSRLVAAVHVVTTRGASGRAGFTATAVASVSDSPPTLLVCLNRRIHSAPAFRQAGVFAVNMLAGEQQAVAQVFGGKGGGAGGMSGEERFATGTWHEGRLGVPCLRDAIAAFECRLVEVRTIATHDVLVGRVEAVTLGADRAKLAYLGRSFLTV</sequence>
<dbReference type="PANTHER" id="PTHR30466:SF1">
    <property type="entry name" value="FMN REDUCTASE (NADH) RUTF"/>
    <property type="match status" value="1"/>
</dbReference>
<evidence type="ECO:0000313" key="3">
    <source>
        <dbReference type="EMBL" id="MBB3771445.1"/>
    </source>
</evidence>
<dbReference type="InterPro" id="IPR012349">
    <property type="entry name" value="Split_barrel_FMN-bd"/>
</dbReference>
<dbReference type="GO" id="GO:0010181">
    <property type="term" value="F:FMN binding"/>
    <property type="evidence" value="ECO:0007669"/>
    <property type="project" value="InterPro"/>
</dbReference>
<dbReference type="AlphaFoldDB" id="A0A839Z9P3"/>
<dbReference type="SUPFAM" id="SSF50475">
    <property type="entry name" value="FMN-binding split barrel"/>
    <property type="match status" value="1"/>
</dbReference>
<evidence type="ECO:0000259" key="2">
    <source>
        <dbReference type="SMART" id="SM00903"/>
    </source>
</evidence>
<dbReference type="EMBL" id="JACICD010000003">
    <property type="protein sequence ID" value="MBB3771445.1"/>
    <property type="molecule type" value="Genomic_DNA"/>
</dbReference>
<proteinExistence type="predicted"/>